<sequence>MNWIIKPNDGEKVLGSNADGTTDLHRIAVMPFPFSDRECVIRRSIEVDDEESWVITRTCEEKDARTVKKNPLRVYVDVHIGGYFLEAISPNLTKVTYLVGGDLKGVFALDWMARRAGPHHLKEAVL</sequence>
<gene>
    <name evidence="1" type="ORF">TrRE_jg11756</name>
</gene>
<name>A0A9W6ZNC9_9STRA</name>
<feature type="non-terminal residue" evidence="1">
    <location>
        <position position="126"/>
    </location>
</feature>
<evidence type="ECO:0000313" key="2">
    <source>
        <dbReference type="Proteomes" id="UP001165082"/>
    </source>
</evidence>
<comment type="caution">
    <text evidence="1">The sequence shown here is derived from an EMBL/GenBank/DDBJ whole genome shotgun (WGS) entry which is preliminary data.</text>
</comment>
<dbReference type="Gene3D" id="3.30.530.20">
    <property type="match status" value="1"/>
</dbReference>
<evidence type="ECO:0000313" key="1">
    <source>
        <dbReference type="EMBL" id="GMH54427.1"/>
    </source>
</evidence>
<accession>A0A9W6ZNC9</accession>
<keyword evidence="2" id="KW-1185">Reference proteome</keyword>
<dbReference type="OrthoDB" id="10642606at2759"/>
<reference evidence="1" key="1">
    <citation type="submission" date="2022-07" db="EMBL/GenBank/DDBJ databases">
        <title>Genome analysis of Parmales, a sister group of diatoms, reveals the evolutionary specialization of diatoms from phago-mixotrophs to photoautotrophs.</title>
        <authorList>
            <person name="Ban H."/>
            <person name="Sato S."/>
            <person name="Yoshikawa S."/>
            <person name="Kazumasa Y."/>
            <person name="Nakamura Y."/>
            <person name="Ichinomiya M."/>
            <person name="Saitoh K."/>
            <person name="Sato N."/>
            <person name="Blanc-Mathieu R."/>
            <person name="Endo H."/>
            <person name="Kuwata A."/>
            <person name="Ogata H."/>
        </authorList>
    </citation>
    <scope>NUCLEOTIDE SEQUENCE</scope>
</reference>
<dbReference type="Proteomes" id="UP001165082">
    <property type="component" value="Unassembled WGS sequence"/>
</dbReference>
<protein>
    <submittedName>
        <fullName evidence="1">Uncharacterized protein</fullName>
    </submittedName>
</protein>
<proteinExistence type="predicted"/>
<organism evidence="1 2">
    <name type="scientific">Triparma retinervis</name>
    <dbReference type="NCBI Taxonomy" id="2557542"/>
    <lineage>
        <taxon>Eukaryota</taxon>
        <taxon>Sar</taxon>
        <taxon>Stramenopiles</taxon>
        <taxon>Ochrophyta</taxon>
        <taxon>Bolidophyceae</taxon>
        <taxon>Parmales</taxon>
        <taxon>Triparmaceae</taxon>
        <taxon>Triparma</taxon>
    </lineage>
</organism>
<dbReference type="EMBL" id="BRXZ01004728">
    <property type="protein sequence ID" value="GMH54427.1"/>
    <property type="molecule type" value="Genomic_DNA"/>
</dbReference>
<dbReference type="InterPro" id="IPR023393">
    <property type="entry name" value="START-like_dom_sf"/>
</dbReference>
<dbReference type="AlphaFoldDB" id="A0A9W6ZNC9"/>
<dbReference type="SUPFAM" id="SSF55961">
    <property type="entry name" value="Bet v1-like"/>
    <property type="match status" value="1"/>
</dbReference>